<dbReference type="PATRIC" id="fig|360411.5.peg.3340"/>
<dbReference type="Proteomes" id="UP000050514">
    <property type="component" value="Unassembled WGS sequence"/>
</dbReference>
<dbReference type="Gene3D" id="1.10.1130.10">
    <property type="entry name" value="Flavocytochrome C3, Chain A"/>
    <property type="match status" value="1"/>
</dbReference>
<evidence type="ECO:0000256" key="1">
    <source>
        <dbReference type="SAM" id="SignalP"/>
    </source>
</evidence>
<dbReference type="RefSeq" id="WP_061914625.1">
    <property type="nucleotide sequence ID" value="NZ_DF967971.1"/>
</dbReference>
<name>A0A0P6XAA7_9CHLR</name>
<proteinExistence type="predicted"/>
<evidence type="ECO:0000313" key="2">
    <source>
        <dbReference type="EMBL" id="KPL77151.1"/>
    </source>
</evidence>
<dbReference type="OrthoDB" id="9779283at2"/>
<organism evidence="2 3">
    <name type="scientific">Bellilinea caldifistulae</name>
    <dbReference type="NCBI Taxonomy" id="360411"/>
    <lineage>
        <taxon>Bacteria</taxon>
        <taxon>Bacillati</taxon>
        <taxon>Chloroflexota</taxon>
        <taxon>Anaerolineae</taxon>
        <taxon>Anaerolineales</taxon>
        <taxon>Anaerolineaceae</taxon>
        <taxon>Bellilinea</taxon>
    </lineage>
</organism>
<dbReference type="EMBL" id="LGHJ01000010">
    <property type="protein sequence ID" value="KPL77151.1"/>
    <property type="molecule type" value="Genomic_DNA"/>
</dbReference>
<dbReference type="SUPFAM" id="SSF48695">
    <property type="entry name" value="Multiheme cytochromes"/>
    <property type="match status" value="1"/>
</dbReference>
<dbReference type="PROSITE" id="PS51257">
    <property type="entry name" value="PROKAR_LIPOPROTEIN"/>
    <property type="match status" value="1"/>
</dbReference>
<reference evidence="2 3" key="1">
    <citation type="submission" date="2015-07" db="EMBL/GenBank/DDBJ databases">
        <title>Draft genome of Bellilinea caldifistulae DSM 17877.</title>
        <authorList>
            <person name="Hemp J."/>
            <person name="Ward L.M."/>
            <person name="Pace L.A."/>
            <person name="Fischer W.W."/>
        </authorList>
    </citation>
    <scope>NUCLEOTIDE SEQUENCE [LARGE SCALE GENOMIC DNA]</scope>
    <source>
        <strain evidence="2 3">GOMI-1</strain>
    </source>
</reference>
<dbReference type="AlphaFoldDB" id="A0A0P6XAA7"/>
<feature type="signal peptide" evidence="1">
    <location>
        <begin position="1"/>
        <end position="21"/>
    </location>
</feature>
<accession>A0A0P6XAA7</accession>
<gene>
    <name evidence="2" type="ORF">AC812_04050</name>
</gene>
<keyword evidence="3" id="KW-1185">Reference proteome</keyword>
<evidence type="ECO:0000313" key="3">
    <source>
        <dbReference type="Proteomes" id="UP000050514"/>
    </source>
</evidence>
<dbReference type="STRING" id="360411.AC812_04050"/>
<dbReference type="InterPro" id="IPR036280">
    <property type="entry name" value="Multihaem_cyt_sf"/>
</dbReference>
<keyword evidence="1" id="KW-0732">Signal</keyword>
<protein>
    <submittedName>
        <fullName evidence="2">Uncharacterized protein</fullName>
    </submittedName>
</protein>
<comment type="caution">
    <text evidence="2">The sequence shown here is derived from an EMBL/GenBank/DDBJ whole genome shotgun (WGS) entry which is preliminary data.</text>
</comment>
<sequence>MRANSTRLLVFAALLALGLLAGCTDSTPSRPAPTVPVVGVETGQLPRLRGDFFSASGECGFCHTALKDNAGKDVSIETAWRASIMANASRDPYYRASVRSEVLQKPEYGEAIQEKCAVCHLPMAFQTAILKGESPAFLPDTGYFNPAHPLYPLALDGVSCTLCHQIKGENFGTMESYSGGYRFETEPLPGQRPAYGRFAVDENMAAVMRNATGYQPVQSEHVTQSELCAVCHNLYTPYFTNQGKLSTDLFPEQTPHLEWLASEFSNTASCQTCHMPAAEGEAAIANTGSPKRSPLMQHTFIGGNRYMLELLAANPDALNTSATPEQLGQARLFTLQQLQQNTARLSGNARQEGDELIVEVQVEVLTGHKFPTSFPSRRAWLHLTVKDANGKTVFESGGWRADGSIVGNENDLDEHLFEPHYQTITQVDQVQIYEPIIGDPDGKVTTTLLRAQHYLKDNRLLPRGFDKTQVSPDIAVYGEAASDEDFIGGGDSVQYRVTTAGFTAPFKVEIELLYQSFGYRWAEKFRSQTDNPEALEFYRYTDKLPNAPSIISSLLLTASEP</sequence>
<feature type="chain" id="PRO_5006132949" evidence="1">
    <location>
        <begin position="22"/>
        <end position="561"/>
    </location>
</feature>